<proteinExistence type="predicted"/>
<evidence type="ECO:0000256" key="1">
    <source>
        <dbReference type="SAM" id="MobiDB-lite"/>
    </source>
</evidence>
<keyword evidence="3" id="KW-1185">Reference proteome</keyword>
<comment type="caution">
    <text evidence="2">The sequence shown here is derived from an EMBL/GenBank/DDBJ whole genome shotgun (WGS) entry which is preliminary data.</text>
</comment>
<dbReference type="OrthoDB" id="3204049at2759"/>
<gene>
    <name evidence="2" type="ORF">N7456_012467</name>
</gene>
<dbReference type="EMBL" id="JAPQKH010000007">
    <property type="protein sequence ID" value="KAJ5088851.1"/>
    <property type="molecule type" value="Genomic_DNA"/>
</dbReference>
<dbReference type="Proteomes" id="UP001149165">
    <property type="component" value="Unassembled WGS sequence"/>
</dbReference>
<accession>A0A9W9EVX6</accession>
<protein>
    <submittedName>
        <fullName evidence="2">Uncharacterized protein</fullName>
    </submittedName>
</protein>
<dbReference type="AlphaFoldDB" id="A0A9W9EVX6"/>
<feature type="compositionally biased region" description="Polar residues" evidence="1">
    <location>
        <begin position="48"/>
        <end position="59"/>
    </location>
</feature>
<feature type="region of interest" description="Disordered" evidence="1">
    <location>
        <begin position="47"/>
        <end position="69"/>
    </location>
</feature>
<evidence type="ECO:0000313" key="2">
    <source>
        <dbReference type="EMBL" id="KAJ5088851.1"/>
    </source>
</evidence>
<name>A0A9W9EVX6_9EURO</name>
<evidence type="ECO:0000313" key="3">
    <source>
        <dbReference type="Proteomes" id="UP001149165"/>
    </source>
</evidence>
<reference evidence="2" key="1">
    <citation type="submission" date="2022-11" db="EMBL/GenBank/DDBJ databases">
        <authorList>
            <person name="Petersen C."/>
        </authorList>
    </citation>
    <scope>NUCLEOTIDE SEQUENCE</scope>
    <source>
        <strain evidence="2">IBT 30069</strain>
    </source>
</reference>
<organism evidence="2 3">
    <name type="scientific">Penicillium angulare</name>
    <dbReference type="NCBI Taxonomy" id="116970"/>
    <lineage>
        <taxon>Eukaryota</taxon>
        <taxon>Fungi</taxon>
        <taxon>Dikarya</taxon>
        <taxon>Ascomycota</taxon>
        <taxon>Pezizomycotina</taxon>
        <taxon>Eurotiomycetes</taxon>
        <taxon>Eurotiomycetidae</taxon>
        <taxon>Eurotiales</taxon>
        <taxon>Aspergillaceae</taxon>
        <taxon>Penicillium</taxon>
    </lineage>
</organism>
<reference evidence="2" key="2">
    <citation type="journal article" date="2023" name="IMA Fungus">
        <title>Comparative genomic study of the Penicillium genus elucidates a diverse pangenome and 15 lateral gene transfer events.</title>
        <authorList>
            <person name="Petersen C."/>
            <person name="Sorensen T."/>
            <person name="Nielsen M.R."/>
            <person name="Sondergaard T.E."/>
            <person name="Sorensen J.L."/>
            <person name="Fitzpatrick D.A."/>
            <person name="Frisvad J.C."/>
            <person name="Nielsen K.L."/>
        </authorList>
    </citation>
    <scope>NUCLEOTIDE SEQUENCE</scope>
    <source>
        <strain evidence="2">IBT 30069</strain>
    </source>
</reference>
<sequence length="281" mass="32460">MVVQNHLKCLVSCRSNIQAFHAQSRSSKAKNLAQFADAITNAVLGDTPKTTIPRASTEQQESHTWKSVPGKVQKGDYRDTKLYQNLVRHLFNGNVNIDKRPRASSYAHIHILGIKCLHQHTTTEERKARFGDRSFPFSCLRGCIPYDDFLLLEYLDNEETPYNPDHDDVNEVLSILNSMGMPFEVADIIMNFAEYSSTGKIKISHDPFHPLNRDQLSKYFDHCWSVLLNSQMLAQELGRNIDWRQEITKCINGLWPNEKSSQDLARPVYRRGRQCWKFVKF</sequence>